<dbReference type="PANTHER" id="PTHR19143">
    <property type="entry name" value="FIBRINOGEN/TENASCIN/ANGIOPOEITIN"/>
    <property type="match status" value="1"/>
</dbReference>
<dbReference type="SMART" id="SM00186">
    <property type="entry name" value="FBG"/>
    <property type="match status" value="1"/>
</dbReference>
<dbReference type="Pfam" id="PF00147">
    <property type="entry name" value="Fibrinogen_C"/>
    <property type="match status" value="1"/>
</dbReference>
<organism evidence="2 3">
    <name type="scientific">Drosophila willistoni</name>
    <name type="common">Fruit fly</name>
    <dbReference type="NCBI Taxonomy" id="7260"/>
    <lineage>
        <taxon>Eukaryota</taxon>
        <taxon>Metazoa</taxon>
        <taxon>Ecdysozoa</taxon>
        <taxon>Arthropoda</taxon>
        <taxon>Hexapoda</taxon>
        <taxon>Insecta</taxon>
        <taxon>Pterygota</taxon>
        <taxon>Neoptera</taxon>
        <taxon>Endopterygota</taxon>
        <taxon>Diptera</taxon>
        <taxon>Brachycera</taxon>
        <taxon>Muscomorpha</taxon>
        <taxon>Ephydroidea</taxon>
        <taxon>Drosophilidae</taxon>
        <taxon>Drosophila</taxon>
        <taxon>Sophophora</taxon>
    </lineage>
</organism>
<evidence type="ECO:0000313" key="3">
    <source>
        <dbReference type="Proteomes" id="UP000007798"/>
    </source>
</evidence>
<dbReference type="Gene3D" id="3.90.215.10">
    <property type="entry name" value="Gamma Fibrinogen, chain A, domain 1"/>
    <property type="match status" value="1"/>
</dbReference>
<protein>
    <recommendedName>
        <fullName evidence="1">Fibrinogen C-terminal domain-containing protein</fullName>
    </recommendedName>
</protein>
<dbReference type="STRING" id="7260.A0A0Q9WQG6"/>
<keyword evidence="3" id="KW-1185">Reference proteome</keyword>
<proteinExistence type="predicted"/>
<evidence type="ECO:0000313" key="2">
    <source>
        <dbReference type="EMBL" id="KRF98426.1"/>
    </source>
</evidence>
<gene>
    <name evidence="2" type="primary">Dwil\GK27934</name>
    <name evidence="2" type="ORF">Dwil_GK27934</name>
</gene>
<name>A0A0Q9WQG6_DROWI</name>
<dbReference type="EMBL" id="CH963857">
    <property type="protein sequence ID" value="KRF98426.1"/>
    <property type="molecule type" value="Genomic_DNA"/>
</dbReference>
<dbReference type="InterPro" id="IPR014716">
    <property type="entry name" value="Fibrinogen_a/b/g_C_1"/>
</dbReference>
<dbReference type="SUPFAM" id="SSF56496">
    <property type="entry name" value="Fibrinogen C-terminal domain-like"/>
    <property type="match status" value="1"/>
</dbReference>
<reference evidence="2 3" key="1">
    <citation type="journal article" date="2007" name="Nature">
        <title>Evolution of genes and genomes on the Drosophila phylogeny.</title>
        <authorList>
            <consortium name="Drosophila 12 Genomes Consortium"/>
            <person name="Clark A.G."/>
            <person name="Eisen M.B."/>
            <person name="Smith D.R."/>
            <person name="Bergman C.M."/>
            <person name="Oliver B."/>
            <person name="Markow T.A."/>
            <person name="Kaufman T.C."/>
            <person name="Kellis M."/>
            <person name="Gelbart W."/>
            <person name="Iyer V.N."/>
            <person name="Pollard D.A."/>
            <person name="Sackton T.B."/>
            <person name="Larracuente A.M."/>
            <person name="Singh N.D."/>
            <person name="Abad J.P."/>
            <person name="Abt D.N."/>
            <person name="Adryan B."/>
            <person name="Aguade M."/>
            <person name="Akashi H."/>
            <person name="Anderson W.W."/>
            <person name="Aquadro C.F."/>
            <person name="Ardell D.H."/>
            <person name="Arguello R."/>
            <person name="Artieri C.G."/>
            <person name="Barbash D.A."/>
            <person name="Barker D."/>
            <person name="Barsanti P."/>
            <person name="Batterham P."/>
            <person name="Batzoglou S."/>
            <person name="Begun D."/>
            <person name="Bhutkar A."/>
            <person name="Blanco E."/>
            <person name="Bosak S.A."/>
            <person name="Bradley R.K."/>
            <person name="Brand A.D."/>
            <person name="Brent M.R."/>
            <person name="Brooks A.N."/>
            <person name="Brown R.H."/>
            <person name="Butlin R.K."/>
            <person name="Caggese C."/>
            <person name="Calvi B.R."/>
            <person name="Bernardo de Carvalho A."/>
            <person name="Caspi A."/>
            <person name="Castrezana S."/>
            <person name="Celniker S.E."/>
            <person name="Chang J.L."/>
            <person name="Chapple C."/>
            <person name="Chatterji S."/>
            <person name="Chinwalla A."/>
            <person name="Civetta A."/>
            <person name="Clifton S.W."/>
            <person name="Comeron J.M."/>
            <person name="Costello J.C."/>
            <person name="Coyne J.A."/>
            <person name="Daub J."/>
            <person name="David R.G."/>
            <person name="Delcher A.L."/>
            <person name="Delehaunty K."/>
            <person name="Do C.B."/>
            <person name="Ebling H."/>
            <person name="Edwards K."/>
            <person name="Eickbush T."/>
            <person name="Evans J.D."/>
            <person name="Filipski A."/>
            <person name="Findeiss S."/>
            <person name="Freyhult E."/>
            <person name="Fulton L."/>
            <person name="Fulton R."/>
            <person name="Garcia A.C."/>
            <person name="Gardiner A."/>
            <person name="Garfield D.A."/>
            <person name="Garvin B.E."/>
            <person name="Gibson G."/>
            <person name="Gilbert D."/>
            <person name="Gnerre S."/>
            <person name="Godfrey J."/>
            <person name="Good R."/>
            <person name="Gotea V."/>
            <person name="Gravely B."/>
            <person name="Greenberg A.J."/>
            <person name="Griffiths-Jones S."/>
            <person name="Gross S."/>
            <person name="Guigo R."/>
            <person name="Gustafson E.A."/>
            <person name="Haerty W."/>
            <person name="Hahn M.W."/>
            <person name="Halligan D.L."/>
            <person name="Halpern A.L."/>
            <person name="Halter G.M."/>
            <person name="Han M.V."/>
            <person name="Heger A."/>
            <person name="Hillier L."/>
            <person name="Hinrichs A.S."/>
            <person name="Holmes I."/>
            <person name="Hoskins R.A."/>
            <person name="Hubisz M.J."/>
            <person name="Hultmark D."/>
            <person name="Huntley M.A."/>
            <person name="Jaffe D.B."/>
            <person name="Jagadeeshan S."/>
            <person name="Jeck W.R."/>
            <person name="Johnson J."/>
            <person name="Jones C.D."/>
            <person name="Jordan W.C."/>
            <person name="Karpen G.H."/>
            <person name="Kataoka E."/>
            <person name="Keightley P.D."/>
            <person name="Kheradpour P."/>
            <person name="Kirkness E.F."/>
            <person name="Koerich L.B."/>
            <person name="Kristiansen K."/>
            <person name="Kudrna D."/>
            <person name="Kulathinal R.J."/>
            <person name="Kumar S."/>
            <person name="Kwok R."/>
            <person name="Lander E."/>
            <person name="Langley C.H."/>
            <person name="Lapoint R."/>
            <person name="Lazzaro B.P."/>
            <person name="Lee S.J."/>
            <person name="Levesque L."/>
            <person name="Li R."/>
            <person name="Lin C.F."/>
            <person name="Lin M.F."/>
            <person name="Lindblad-Toh K."/>
            <person name="Llopart A."/>
            <person name="Long M."/>
            <person name="Low L."/>
            <person name="Lozovsky E."/>
            <person name="Lu J."/>
            <person name="Luo M."/>
            <person name="Machado C.A."/>
            <person name="Makalowski W."/>
            <person name="Marzo M."/>
            <person name="Matsuda M."/>
            <person name="Matzkin L."/>
            <person name="McAllister B."/>
            <person name="McBride C.S."/>
            <person name="McKernan B."/>
            <person name="McKernan K."/>
            <person name="Mendez-Lago M."/>
            <person name="Minx P."/>
            <person name="Mollenhauer M.U."/>
            <person name="Montooth K."/>
            <person name="Mount S.M."/>
            <person name="Mu X."/>
            <person name="Myers E."/>
            <person name="Negre B."/>
            <person name="Newfeld S."/>
            <person name="Nielsen R."/>
            <person name="Noor M.A."/>
            <person name="O'Grady P."/>
            <person name="Pachter L."/>
            <person name="Papaceit M."/>
            <person name="Parisi M.J."/>
            <person name="Parisi M."/>
            <person name="Parts L."/>
            <person name="Pedersen J.S."/>
            <person name="Pesole G."/>
            <person name="Phillippy A.M."/>
            <person name="Ponting C.P."/>
            <person name="Pop M."/>
            <person name="Porcelli D."/>
            <person name="Powell J.R."/>
            <person name="Prohaska S."/>
            <person name="Pruitt K."/>
            <person name="Puig M."/>
            <person name="Quesneville H."/>
            <person name="Ram K.R."/>
            <person name="Rand D."/>
            <person name="Rasmussen M.D."/>
            <person name="Reed L.K."/>
            <person name="Reenan R."/>
            <person name="Reily A."/>
            <person name="Remington K.A."/>
            <person name="Rieger T.T."/>
            <person name="Ritchie M.G."/>
            <person name="Robin C."/>
            <person name="Rogers Y.H."/>
            <person name="Rohde C."/>
            <person name="Rozas J."/>
            <person name="Rubenfield M.J."/>
            <person name="Ruiz A."/>
            <person name="Russo S."/>
            <person name="Salzberg S.L."/>
            <person name="Sanchez-Gracia A."/>
            <person name="Saranga D.J."/>
            <person name="Sato H."/>
            <person name="Schaeffer S.W."/>
            <person name="Schatz M.C."/>
            <person name="Schlenke T."/>
            <person name="Schwartz R."/>
            <person name="Segarra C."/>
            <person name="Singh R.S."/>
            <person name="Sirot L."/>
            <person name="Sirota M."/>
            <person name="Sisneros N.B."/>
            <person name="Smith C.D."/>
            <person name="Smith T.F."/>
            <person name="Spieth J."/>
            <person name="Stage D.E."/>
            <person name="Stark A."/>
            <person name="Stephan W."/>
            <person name="Strausberg R.L."/>
            <person name="Strempel S."/>
            <person name="Sturgill D."/>
            <person name="Sutton G."/>
            <person name="Sutton G.G."/>
            <person name="Tao W."/>
            <person name="Teichmann S."/>
            <person name="Tobari Y.N."/>
            <person name="Tomimura Y."/>
            <person name="Tsolas J.M."/>
            <person name="Valente V.L."/>
            <person name="Venter E."/>
            <person name="Venter J.C."/>
            <person name="Vicario S."/>
            <person name="Vieira F.G."/>
            <person name="Vilella A.J."/>
            <person name="Villasante A."/>
            <person name="Walenz B."/>
            <person name="Wang J."/>
            <person name="Wasserman M."/>
            <person name="Watts T."/>
            <person name="Wilson D."/>
            <person name="Wilson R.K."/>
            <person name="Wing R.A."/>
            <person name="Wolfner M.F."/>
            <person name="Wong A."/>
            <person name="Wong G.K."/>
            <person name="Wu C.I."/>
            <person name="Wu G."/>
            <person name="Yamamoto D."/>
            <person name="Yang H.P."/>
            <person name="Yang S.P."/>
            <person name="Yorke J.A."/>
            <person name="Yoshida K."/>
            <person name="Zdobnov E."/>
            <person name="Zhang P."/>
            <person name="Zhang Y."/>
            <person name="Zimin A.V."/>
            <person name="Baldwin J."/>
            <person name="Abdouelleil A."/>
            <person name="Abdulkadir J."/>
            <person name="Abebe A."/>
            <person name="Abera B."/>
            <person name="Abreu J."/>
            <person name="Acer S.C."/>
            <person name="Aftuck L."/>
            <person name="Alexander A."/>
            <person name="An P."/>
            <person name="Anderson E."/>
            <person name="Anderson S."/>
            <person name="Arachi H."/>
            <person name="Azer M."/>
            <person name="Bachantsang P."/>
            <person name="Barry A."/>
            <person name="Bayul T."/>
            <person name="Berlin A."/>
            <person name="Bessette D."/>
            <person name="Bloom T."/>
            <person name="Blye J."/>
            <person name="Boguslavskiy L."/>
            <person name="Bonnet C."/>
            <person name="Boukhgalter B."/>
            <person name="Bourzgui I."/>
            <person name="Brown A."/>
            <person name="Cahill P."/>
            <person name="Channer S."/>
            <person name="Cheshatsang Y."/>
            <person name="Chuda L."/>
            <person name="Citroen M."/>
            <person name="Collymore A."/>
            <person name="Cooke P."/>
            <person name="Costello M."/>
            <person name="D'Aco K."/>
            <person name="Daza R."/>
            <person name="De Haan G."/>
            <person name="DeGray S."/>
            <person name="DeMaso C."/>
            <person name="Dhargay N."/>
            <person name="Dooley K."/>
            <person name="Dooley E."/>
            <person name="Doricent M."/>
            <person name="Dorje P."/>
            <person name="Dorjee K."/>
            <person name="Dupes A."/>
            <person name="Elong R."/>
            <person name="Falk J."/>
            <person name="Farina A."/>
            <person name="Faro S."/>
            <person name="Ferguson D."/>
            <person name="Fisher S."/>
            <person name="Foley C.D."/>
            <person name="Franke A."/>
            <person name="Friedrich D."/>
            <person name="Gadbois L."/>
            <person name="Gearin G."/>
            <person name="Gearin C.R."/>
            <person name="Giannoukos G."/>
            <person name="Goode T."/>
            <person name="Graham J."/>
            <person name="Grandbois E."/>
            <person name="Grewal S."/>
            <person name="Gyaltsen K."/>
            <person name="Hafez N."/>
            <person name="Hagos B."/>
            <person name="Hall J."/>
            <person name="Henson C."/>
            <person name="Hollinger A."/>
            <person name="Honan T."/>
            <person name="Huard M.D."/>
            <person name="Hughes L."/>
            <person name="Hurhula B."/>
            <person name="Husby M.E."/>
            <person name="Kamat A."/>
            <person name="Kanga B."/>
            <person name="Kashin S."/>
            <person name="Khazanovich D."/>
            <person name="Kisner P."/>
            <person name="Lance K."/>
            <person name="Lara M."/>
            <person name="Lee W."/>
            <person name="Lennon N."/>
            <person name="Letendre F."/>
            <person name="LeVine R."/>
            <person name="Lipovsky A."/>
            <person name="Liu X."/>
            <person name="Liu J."/>
            <person name="Liu S."/>
            <person name="Lokyitsang T."/>
            <person name="Lokyitsang Y."/>
            <person name="Lubonja R."/>
            <person name="Lui A."/>
            <person name="MacDonald P."/>
            <person name="Magnisalis V."/>
            <person name="Maru K."/>
            <person name="Matthews C."/>
            <person name="McCusker W."/>
            <person name="McDonough S."/>
            <person name="Mehta T."/>
            <person name="Meldrim J."/>
            <person name="Meneus L."/>
            <person name="Mihai O."/>
            <person name="Mihalev A."/>
            <person name="Mihova T."/>
            <person name="Mittelman R."/>
            <person name="Mlenga V."/>
            <person name="Montmayeur A."/>
            <person name="Mulrain L."/>
            <person name="Navidi A."/>
            <person name="Naylor J."/>
            <person name="Negash T."/>
            <person name="Nguyen T."/>
            <person name="Nguyen N."/>
            <person name="Nicol R."/>
            <person name="Norbu C."/>
            <person name="Norbu N."/>
            <person name="Novod N."/>
            <person name="O'Neill B."/>
            <person name="Osman S."/>
            <person name="Markiewicz E."/>
            <person name="Oyono O.L."/>
            <person name="Patti C."/>
            <person name="Phunkhang P."/>
            <person name="Pierre F."/>
            <person name="Priest M."/>
            <person name="Raghuraman S."/>
            <person name="Rege F."/>
            <person name="Reyes R."/>
            <person name="Rise C."/>
            <person name="Rogov P."/>
            <person name="Ross K."/>
            <person name="Ryan E."/>
            <person name="Settipalli S."/>
            <person name="Shea T."/>
            <person name="Sherpa N."/>
            <person name="Shi L."/>
            <person name="Shih D."/>
            <person name="Sparrow T."/>
            <person name="Spaulding J."/>
            <person name="Stalker J."/>
            <person name="Stange-Thomann N."/>
            <person name="Stavropoulos S."/>
            <person name="Stone C."/>
            <person name="Strader C."/>
            <person name="Tesfaye S."/>
            <person name="Thomson T."/>
            <person name="Thoulutsang Y."/>
            <person name="Thoulutsang D."/>
            <person name="Topham K."/>
            <person name="Topping I."/>
            <person name="Tsamla T."/>
            <person name="Vassiliev H."/>
            <person name="Vo A."/>
            <person name="Wangchuk T."/>
            <person name="Wangdi T."/>
            <person name="Weiand M."/>
            <person name="Wilkinson J."/>
            <person name="Wilson A."/>
            <person name="Yadav S."/>
            <person name="Young G."/>
            <person name="Yu Q."/>
            <person name="Zembek L."/>
            <person name="Zhong D."/>
            <person name="Zimmer A."/>
            <person name="Zwirko Z."/>
            <person name="Jaffe D.B."/>
            <person name="Alvarez P."/>
            <person name="Brockman W."/>
            <person name="Butler J."/>
            <person name="Chin C."/>
            <person name="Gnerre S."/>
            <person name="Grabherr M."/>
            <person name="Kleber M."/>
            <person name="Mauceli E."/>
            <person name="MacCallum I."/>
        </authorList>
    </citation>
    <scope>NUCLEOTIDE SEQUENCE [LARGE SCALE GENOMIC DNA]</scope>
    <source>
        <strain evidence="3">Tucson 14030-0811.24</strain>
    </source>
</reference>
<dbReference type="InterPro" id="IPR002181">
    <property type="entry name" value="Fibrinogen_a/b/g_C_dom"/>
</dbReference>
<dbReference type="AlphaFoldDB" id="A0A0Q9WQG6"/>
<dbReference type="GO" id="GO:0005615">
    <property type="term" value="C:extracellular space"/>
    <property type="evidence" value="ECO:0007669"/>
    <property type="project" value="TreeGrafter"/>
</dbReference>
<dbReference type="OrthoDB" id="6145874at2759"/>
<dbReference type="InterPro" id="IPR050373">
    <property type="entry name" value="Fibrinogen_C-term_domain"/>
</dbReference>
<sequence>MKNSKSLFIESDLKGIFEITVPGLDPFPVMCDATIAGAGWTVIASRSNVNLNFFRNWTEYTRGFGDLSGDFFIGLDKLHAITKSQTHELYIYLEDFSGVTRFAQYDDFYIENENVLYKMTKLGTYTGDAGDSLKTQKDHKFSTYDSDNDSTNENCALTRLGAWWYSSCTNSNLFGIYYSGTYASSMDYKGMYWHGWHGSLYSYKTMKMMVRPKCRCL</sequence>
<dbReference type="Proteomes" id="UP000007798">
    <property type="component" value="Unassembled WGS sequence"/>
</dbReference>
<dbReference type="PANTHER" id="PTHR19143:SF458">
    <property type="entry name" value="FIBRINOGEN C-TERMINAL DOMAIN-CONTAINING PROTEIN-RELATED"/>
    <property type="match status" value="1"/>
</dbReference>
<dbReference type="PROSITE" id="PS51406">
    <property type="entry name" value="FIBRINOGEN_C_2"/>
    <property type="match status" value="1"/>
</dbReference>
<feature type="domain" description="Fibrinogen C-terminal" evidence="1">
    <location>
        <begin position="1"/>
        <end position="214"/>
    </location>
</feature>
<dbReference type="InterPro" id="IPR036056">
    <property type="entry name" value="Fibrinogen-like_C"/>
</dbReference>
<evidence type="ECO:0000259" key="1">
    <source>
        <dbReference type="PROSITE" id="PS51406"/>
    </source>
</evidence>
<dbReference type="InParanoid" id="A0A0Q9WQG6"/>
<accession>A0A0Q9WQG6</accession>
<dbReference type="CDD" id="cd00087">
    <property type="entry name" value="FReD"/>
    <property type="match status" value="1"/>
</dbReference>